<proteinExistence type="predicted"/>
<comment type="caution">
    <text evidence="1">The sequence shown here is derived from an EMBL/GenBank/DDBJ whole genome shotgun (WGS) entry which is preliminary data.</text>
</comment>
<evidence type="ECO:0008006" key="3">
    <source>
        <dbReference type="Google" id="ProtNLM"/>
    </source>
</evidence>
<evidence type="ECO:0000313" key="2">
    <source>
        <dbReference type="Proteomes" id="UP001500936"/>
    </source>
</evidence>
<protein>
    <recommendedName>
        <fullName evidence="3">DUF306 domain-containing protein</fullName>
    </recommendedName>
</protein>
<dbReference type="Proteomes" id="UP001500936">
    <property type="component" value="Unassembled WGS sequence"/>
</dbReference>
<name>A0ABP8K5U5_9BACT</name>
<dbReference type="RefSeq" id="WP_345265307.1">
    <property type="nucleotide sequence ID" value="NZ_BAABHB010000002.1"/>
</dbReference>
<reference evidence="2" key="1">
    <citation type="journal article" date="2019" name="Int. J. Syst. Evol. Microbiol.">
        <title>The Global Catalogue of Microorganisms (GCM) 10K type strain sequencing project: providing services to taxonomists for standard genome sequencing and annotation.</title>
        <authorList>
            <consortium name="The Broad Institute Genomics Platform"/>
            <consortium name="The Broad Institute Genome Sequencing Center for Infectious Disease"/>
            <person name="Wu L."/>
            <person name="Ma J."/>
        </authorList>
    </citation>
    <scope>NUCLEOTIDE SEQUENCE [LARGE SCALE GENOMIC DNA]</scope>
    <source>
        <strain evidence="2">JCM 17925</strain>
    </source>
</reference>
<keyword evidence="2" id="KW-1185">Reference proteome</keyword>
<evidence type="ECO:0000313" key="1">
    <source>
        <dbReference type="EMBL" id="GAA4400503.1"/>
    </source>
</evidence>
<organism evidence="1 2">
    <name type="scientific">Nibrella viscosa</name>
    <dbReference type="NCBI Taxonomy" id="1084524"/>
    <lineage>
        <taxon>Bacteria</taxon>
        <taxon>Pseudomonadati</taxon>
        <taxon>Bacteroidota</taxon>
        <taxon>Cytophagia</taxon>
        <taxon>Cytophagales</taxon>
        <taxon>Spirosomataceae</taxon>
        <taxon>Nibrella</taxon>
    </lineage>
</organism>
<dbReference type="EMBL" id="BAABHB010000002">
    <property type="protein sequence ID" value="GAA4400503.1"/>
    <property type="molecule type" value="Genomic_DNA"/>
</dbReference>
<gene>
    <name evidence="1" type="ORF">GCM10023187_13770</name>
</gene>
<sequence length="175" mass="19810">MAWKFGGIYLKNDFGGDPVLALNRLGIDKRFTDERVRFSTVIDSTFEPTAIGIVGSVTLVHDNRLPYNHSYEADTVYPADERLLLLSHEVESLVFYLDGITDSYGLAHFQGGRRVRHFSMQRGDLIVQEGEMTTIHTSSVEAQLLDWLQAFTGLSFTQLVLDDHPIMYVFTETGF</sequence>
<accession>A0ABP8K5U5</accession>